<dbReference type="Pfam" id="PF03924">
    <property type="entry name" value="CHASE"/>
    <property type="match status" value="1"/>
</dbReference>
<feature type="region of interest" description="Disordered" evidence="5">
    <location>
        <begin position="1"/>
        <end position="22"/>
    </location>
</feature>
<dbReference type="PANTHER" id="PTHR44757:SF2">
    <property type="entry name" value="BIOFILM ARCHITECTURE MAINTENANCE PROTEIN MBAA"/>
    <property type="match status" value="1"/>
</dbReference>
<dbReference type="PROSITE" id="PS50839">
    <property type="entry name" value="CHASE"/>
    <property type="match status" value="1"/>
</dbReference>
<keyword evidence="4 6" id="KW-0472">Membrane</keyword>
<dbReference type="AlphaFoldDB" id="A0A6I6CWY1"/>
<name>A0A6I6CWY1_9GAMM</name>
<feature type="transmembrane region" description="Helical" evidence="6">
    <location>
        <begin position="33"/>
        <end position="54"/>
    </location>
</feature>
<dbReference type="Gene3D" id="3.30.450.350">
    <property type="entry name" value="CHASE domain"/>
    <property type="match status" value="1"/>
</dbReference>
<evidence type="ECO:0000256" key="2">
    <source>
        <dbReference type="ARBA" id="ARBA00022692"/>
    </source>
</evidence>
<feature type="domain" description="CHASE" evidence="8">
    <location>
        <begin position="130"/>
        <end position="221"/>
    </location>
</feature>
<evidence type="ECO:0000256" key="3">
    <source>
        <dbReference type="ARBA" id="ARBA00022989"/>
    </source>
</evidence>
<dbReference type="PROSITE" id="PS50112">
    <property type="entry name" value="PAS"/>
    <property type="match status" value="2"/>
</dbReference>
<dbReference type="PROSITE" id="PS50887">
    <property type="entry name" value="GGDEF"/>
    <property type="match status" value="1"/>
</dbReference>
<dbReference type="InterPro" id="IPR000160">
    <property type="entry name" value="GGDEF_dom"/>
</dbReference>
<accession>A0A6I6CWY1</accession>
<dbReference type="InterPro" id="IPR035965">
    <property type="entry name" value="PAS-like_dom_sf"/>
</dbReference>
<dbReference type="InterPro" id="IPR052155">
    <property type="entry name" value="Biofilm_reg_signaling"/>
</dbReference>
<dbReference type="SMART" id="SM00091">
    <property type="entry name" value="PAS"/>
    <property type="match status" value="2"/>
</dbReference>
<reference evidence="10 11" key="1">
    <citation type="submission" date="2019-11" db="EMBL/GenBank/DDBJ databases">
        <authorList>
            <person name="Zhang J."/>
            <person name="Sun C."/>
        </authorList>
    </citation>
    <scope>NUCLEOTIDE SEQUENCE [LARGE SCALE GENOMIC DNA]</scope>
    <source>
        <strain evidence="11">sp2</strain>
    </source>
</reference>
<evidence type="ECO:0000259" key="9">
    <source>
        <dbReference type="PROSITE" id="PS50887"/>
    </source>
</evidence>
<dbReference type="Proteomes" id="UP000427716">
    <property type="component" value="Chromosome"/>
</dbReference>
<dbReference type="InterPro" id="IPR042240">
    <property type="entry name" value="CHASE_sf"/>
</dbReference>
<dbReference type="CDD" id="cd00130">
    <property type="entry name" value="PAS"/>
    <property type="match status" value="2"/>
</dbReference>
<dbReference type="SMART" id="SM00267">
    <property type="entry name" value="GGDEF"/>
    <property type="match status" value="1"/>
</dbReference>
<dbReference type="RefSeq" id="WP_156574161.1">
    <property type="nucleotide sequence ID" value="NZ_CP046415.1"/>
</dbReference>
<dbReference type="InterPro" id="IPR006189">
    <property type="entry name" value="CHASE_dom"/>
</dbReference>
<dbReference type="GO" id="GO:0007165">
    <property type="term" value="P:signal transduction"/>
    <property type="evidence" value="ECO:0007669"/>
    <property type="project" value="UniProtKB-ARBA"/>
</dbReference>
<dbReference type="InterPro" id="IPR029787">
    <property type="entry name" value="Nucleotide_cyclase"/>
</dbReference>
<dbReference type="InterPro" id="IPR000014">
    <property type="entry name" value="PAS"/>
</dbReference>
<evidence type="ECO:0000259" key="8">
    <source>
        <dbReference type="PROSITE" id="PS50839"/>
    </source>
</evidence>
<keyword evidence="2 6" id="KW-0812">Transmembrane</keyword>
<evidence type="ECO:0000256" key="6">
    <source>
        <dbReference type="SAM" id="Phobius"/>
    </source>
</evidence>
<dbReference type="SUPFAM" id="SSF55785">
    <property type="entry name" value="PYP-like sensor domain (PAS domain)"/>
    <property type="match status" value="2"/>
</dbReference>
<organism evidence="10 11">
    <name type="scientific">Guyparkeria halophila</name>
    <dbReference type="NCBI Taxonomy" id="47960"/>
    <lineage>
        <taxon>Bacteria</taxon>
        <taxon>Pseudomonadati</taxon>
        <taxon>Pseudomonadota</taxon>
        <taxon>Gammaproteobacteria</taxon>
        <taxon>Chromatiales</taxon>
        <taxon>Thioalkalibacteraceae</taxon>
        <taxon>Guyparkeria</taxon>
    </lineage>
</organism>
<dbReference type="Gene3D" id="3.30.70.270">
    <property type="match status" value="1"/>
</dbReference>
<dbReference type="EMBL" id="CP046415">
    <property type="protein sequence ID" value="QGT78669.1"/>
    <property type="molecule type" value="Genomic_DNA"/>
</dbReference>
<dbReference type="NCBIfam" id="TIGR00254">
    <property type="entry name" value="GGDEF"/>
    <property type="match status" value="1"/>
</dbReference>
<dbReference type="SUPFAM" id="SSF55073">
    <property type="entry name" value="Nucleotide cyclase"/>
    <property type="match status" value="1"/>
</dbReference>
<proteinExistence type="predicted"/>
<evidence type="ECO:0000256" key="4">
    <source>
        <dbReference type="ARBA" id="ARBA00023136"/>
    </source>
</evidence>
<feature type="domain" description="PAS" evidence="7">
    <location>
        <begin position="315"/>
        <end position="385"/>
    </location>
</feature>
<dbReference type="InterPro" id="IPR043128">
    <property type="entry name" value="Rev_trsase/Diguanyl_cyclase"/>
</dbReference>
<sequence>MGSLHTGRRAENQDMPGPFRGGSRPRYARLKRMLPSLVAGLVVSGVLLASTWVVERQLTTAVLQADLDDLAQIRTRIESQLNQASNVSDGVGAMIEVNHGLDVDSLRSVADRMLERTPVIRSIAIAPDNVIQISIPLEGNEAAIGVDLAAHPIQGTSLRRAMQTGEPVLGGPYELVQGGYAVIHRVPVFFDTDGDGAEEYWGVVSTPIDVMRLFESAGVSDRLNEGSLAVRGMDGLGADGAVFLGQPELFAEGDVLTTPVIALDGRWQLAMQPSQPPAMVTWLTRAAELLAVLVGLLVIWLAVRWQAQQRSLVDSERLLRDVTSNVSDVVFRTDRRGQLVYVSPAYERMVGRSEQGVIGASWLNLFPEEERRRIREAAERMRGRGHAGTGQSRLERVVLTTRLVRNDGTEVPAEVRVEPVATAAQGQSGLVGTLTDLSDRQAFEQLEGLATAVFEGAGDAIVILDRFRHVLAVNPAFERLVGQSSKELVGARLTTPEVLDHSRRRLEACVRGLRQRGRWTEELACRLPDGRERVLGWSVDLIRDDRRRVSRYVAVISDVTVRHRRMQAMHHRALHDPLTDTLNRSGLEERFEQARLHAIREGTGIALAFVDLNGFKPINDTLGHHVGDEVLREVSRRLSGVGRREDIVARLGGDEFVVAFYGVRNDADMVRLGDALLEALREPMVLGGTAQLIHVQASIGFARFPDDADTLDGLMRRADAAMYRAKEKRDDTVVFHRDLVAASDSTDHE</sequence>
<dbReference type="CDD" id="cd01949">
    <property type="entry name" value="GGDEF"/>
    <property type="match status" value="1"/>
</dbReference>
<dbReference type="Pfam" id="PF08448">
    <property type="entry name" value="PAS_4"/>
    <property type="match status" value="1"/>
</dbReference>
<dbReference type="SMART" id="SM00086">
    <property type="entry name" value="PAC"/>
    <property type="match status" value="2"/>
</dbReference>
<keyword evidence="11" id="KW-1185">Reference proteome</keyword>
<dbReference type="GO" id="GO:0016020">
    <property type="term" value="C:membrane"/>
    <property type="evidence" value="ECO:0007669"/>
    <property type="project" value="UniProtKB-SubCell"/>
</dbReference>
<dbReference type="Pfam" id="PF13426">
    <property type="entry name" value="PAS_9"/>
    <property type="match status" value="1"/>
</dbReference>
<evidence type="ECO:0000256" key="5">
    <source>
        <dbReference type="SAM" id="MobiDB-lite"/>
    </source>
</evidence>
<keyword evidence="3 6" id="KW-1133">Transmembrane helix</keyword>
<dbReference type="SMART" id="SM01079">
    <property type="entry name" value="CHASE"/>
    <property type="match status" value="1"/>
</dbReference>
<comment type="subcellular location">
    <subcellularLocation>
        <location evidence="1">Membrane</location>
    </subcellularLocation>
</comment>
<evidence type="ECO:0000256" key="1">
    <source>
        <dbReference type="ARBA" id="ARBA00004370"/>
    </source>
</evidence>
<gene>
    <name evidence="10" type="ORF">GM160_07030</name>
</gene>
<protein>
    <submittedName>
        <fullName evidence="10">Diguanylate cyclase</fullName>
    </submittedName>
</protein>
<evidence type="ECO:0000313" key="11">
    <source>
        <dbReference type="Proteomes" id="UP000427716"/>
    </source>
</evidence>
<dbReference type="Gene3D" id="3.30.450.20">
    <property type="entry name" value="PAS domain"/>
    <property type="match status" value="2"/>
</dbReference>
<dbReference type="PANTHER" id="PTHR44757">
    <property type="entry name" value="DIGUANYLATE CYCLASE DGCP"/>
    <property type="match status" value="1"/>
</dbReference>
<dbReference type="GO" id="GO:0003824">
    <property type="term" value="F:catalytic activity"/>
    <property type="evidence" value="ECO:0007669"/>
    <property type="project" value="UniProtKB-ARBA"/>
</dbReference>
<feature type="domain" description="PAS" evidence="7">
    <location>
        <begin position="446"/>
        <end position="490"/>
    </location>
</feature>
<dbReference type="KEGG" id="ghl:GM160_07030"/>
<dbReference type="Pfam" id="PF00990">
    <property type="entry name" value="GGDEF"/>
    <property type="match status" value="1"/>
</dbReference>
<feature type="domain" description="GGDEF" evidence="9">
    <location>
        <begin position="603"/>
        <end position="737"/>
    </location>
</feature>
<dbReference type="InterPro" id="IPR001610">
    <property type="entry name" value="PAC"/>
</dbReference>
<dbReference type="InterPro" id="IPR013656">
    <property type="entry name" value="PAS_4"/>
</dbReference>
<evidence type="ECO:0000259" key="7">
    <source>
        <dbReference type="PROSITE" id="PS50112"/>
    </source>
</evidence>
<dbReference type="NCBIfam" id="TIGR00229">
    <property type="entry name" value="sensory_box"/>
    <property type="match status" value="2"/>
</dbReference>
<evidence type="ECO:0000313" key="10">
    <source>
        <dbReference type="EMBL" id="QGT78669.1"/>
    </source>
</evidence>